<feature type="region of interest" description="Disordered" evidence="1">
    <location>
        <begin position="24"/>
        <end position="61"/>
    </location>
</feature>
<dbReference type="Proteomes" id="UP000821866">
    <property type="component" value="Chromosome 3"/>
</dbReference>
<protein>
    <submittedName>
        <fullName evidence="2">Uncharacterized protein</fullName>
    </submittedName>
</protein>
<sequence>MVIRITNNMTTLMQTEPTPTDFYESQQRERNGATRTASTSSGCGKKGRTLPAVFSGDKHGVSRRPSYKAGVKKLAEWSVASHLPRLPNADHKVIIRPKEGLTLTRRSELVIGGAVRMAADITWQKCREEDSIVVNDKQRALIYSMPREDDAKKTLDVKVMKLDGQEYEVKTYMAVPETCGNGVVCGLDITH</sequence>
<dbReference type="AlphaFoldDB" id="A0A9J6E5Q5"/>
<dbReference type="EMBL" id="JABSTU010000005">
    <property type="protein sequence ID" value="KAH8029931.1"/>
    <property type="molecule type" value="Genomic_DNA"/>
</dbReference>
<comment type="caution">
    <text evidence="2">The sequence shown here is derived from an EMBL/GenBank/DDBJ whole genome shotgun (WGS) entry which is preliminary data.</text>
</comment>
<accession>A0A9J6E5Q5</accession>
<reference evidence="2" key="1">
    <citation type="journal article" date="2020" name="Cell">
        <title>Large-Scale Comparative Analyses of Tick Genomes Elucidate Their Genetic Diversity and Vector Capacities.</title>
        <authorList>
            <consortium name="Tick Genome and Microbiome Consortium (TIGMIC)"/>
            <person name="Jia N."/>
            <person name="Wang J."/>
            <person name="Shi W."/>
            <person name="Du L."/>
            <person name="Sun Y."/>
            <person name="Zhan W."/>
            <person name="Jiang J.F."/>
            <person name="Wang Q."/>
            <person name="Zhang B."/>
            <person name="Ji P."/>
            <person name="Bell-Sakyi L."/>
            <person name="Cui X.M."/>
            <person name="Yuan T.T."/>
            <person name="Jiang B.G."/>
            <person name="Yang W.F."/>
            <person name="Lam T.T."/>
            <person name="Chang Q.C."/>
            <person name="Ding S.J."/>
            <person name="Wang X.J."/>
            <person name="Zhu J.G."/>
            <person name="Ruan X.D."/>
            <person name="Zhao L."/>
            <person name="Wei J.T."/>
            <person name="Ye R.Z."/>
            <person name="Que T.C."/>
            <person name="Du C.H."/>
            <person name="Zhou Y.H."/>
            <person name="Cheng J.X."/>
            <person name="Dai P.F."/>
            <person name="Guo W.B."/>
            <person name="Han X.H."/>
            <person name="Huang E.J."/>
            <person name="Li L.F."/>
            <person name="Wei W."/>
            <person name="Gao Y.C."/>
            <person name="Liu J.Z."/>
            <person name="Shao H.Z."/>
            <person name="Wang X."/>
            <person name="Wang C.C."/>
            <person name="Yang T.C."/>
            <person name="Huo Q.B."/>
            <person name="Li W."/>
            <person name="Chen H.Y."/>
            <person name="Chen S.E."/>
            <person name="Zhou L.G."/>
            <person name="Ni X.B."/>
            <person name="Tian J.H."/>
            <person name="Sheng Y."/>
            <person name="Liu T."/>
            <person name="Pan Y.S."/>
            <person name="Xia L.Y."/>
            <person name="Li J."/>
            <person name="Zhao F."/>
            <person name="Cao W.C."/>
        </authorList>
    </citation>
    <scope>NUCLEOTIDE SEQUENCE</scope>
    <source>
        <strain evidence="2">Rmic-2018</strain>
    </source>
</reference>
<organism evidence="2 3">
    <name type="scientific">Rhipicephalus microplus</name>
    <name type="common">Cattle tick</name>
    <name type="synonym">Boophilus microplus</name>
    <dbReference type="NCBI Taxonomy" id="6941"/>
    <lineage>
        <taxon>Eukaryota</taxon>
        <taxon>Metazoa</taxon>
        <taxon>Ecdysozoa</taxon>
        <taxon>Arthropoda</taxon>
        <taxon>Chelicerata</taxon>
        <taxon>Arachnida</taxon>
        <taxon>Acari</taxon>
        <taxon>Parasitiformes</taxon>
        <taxon>Ixodida</taxon>
        <taxon>Ixodoidea</taxon>
        <taxon>Ixodidae</taxon>
        <taxon>Rhipicephalinae</taxon>
        <taxon>Rhipicephalus</taxon>
        <taxon>Boophilus</taxon>
    </lineage>
</organism>
<proteinExistence type="predicted"/>
<evidence type="ECO:0000313" key="2">
    <source>
        <dbReference type="EMBL" id="KAH8029931.1"/>
    </source>
</evidence>
<feature type="compositionally biased region" description="Polar residues" evidence="1">
    <location>
        <begin position="33"/>
        <end position="42"/>
    </location>
</feature>
<name>A0A9J6E5Q5_RHIMP</name>
<gene>
    <name evidence="2" type="ORF">HPB51_005930</name>
</gene>
<evidence type="ECO:0000313" key="3">
    <source>
        <dbReference type="Proteomes" id="UP000821866"/>
    </source>
</evidence>
<reference evidence="2" key="2">
    <citation type="submission" date="2021-09" db="EMBL/GenBank/DDBJ databases">
        <authorList>
            <person name="Jia N."/>
            <person name="Wang J."/>
            <person name="Shi W."/>
            <person name="Du L."/>
            <person name="Sun Y."/>
            <person name="Zhan W."/>
            <person name="Jiang J."/>
            <person name="Wang Q."/>
            <person name="Zhang B."/>
            <person name="Ji P."/>
            <person name="Sakyi L.B."/>
            <person name="Cui X."/>
            <person name="Yuan T."/>
            <person name="Jiang B."/>
            <person name="Yang W."/>
            <person name="Lam T.T.-Y."/>
            <person name="Chang Q."/>
            <person name="Ding S."/>
            <person name="Wang X."/>
            <person name="Zhu J."/>
            <person name="Ruan X."/>
            <person name="Zhao L."/>
            <person name="Wei J."/>
            <person name="Que T."/>
            <person name="Du C."/>
            <person name="Cheng J."/>
            <person name="Dai P."/>
            <person name="Han X."/>
            <person name="Huang E."/>
            <person name="Gao Y."/>
            <person name="Liu J."/>
            <person name="Shao H."/>
            <person name="Ye R."/>
            <person name="Li L."/>
            <person name="Wei W."/>
            <person name="Wang X."/>
            <person name="Wang C."/>
            <person name="Huo Q."/>
            <person name="Li W."/>
            <person name="Guo W."/>
            <person name="Chen H."/>
            <person name="Chen S."/>
            <person name="Zhou L."/>
            <person name="Zhou L."/>
            <person name="Ni X."/>
            <person name="Tian J."/>
            <person name="Zhou Y."/>
            <person name="Sheng Y."/>
            <person name="Liu T."/>
            <person name="Pan Y."/>
            <person name="Xia L."/>
            <person name="Li J."/>
            <person name="Zhao F."/>
            <person name="Cao W."/>
        </authorList>
    </citation>
    <scope>NUCLEOTIDE SEQUENCE</scope>
    <source>
        <strain evidence="2">Rmic-2018</strain>
        <tissue evidence="2">Larvae</tissue>
    </source>
</reference>
<evidence type="ECO:0000256" key="1">
    <source>
        <dbReference type="SAM" id="MobiDB-lite"/>
    </source>
</evidence>
<keyword evidence="3" id="KW-1185">Reference proteome</keyword>